<dbReference type="PANTHER" id="PTHR36943:SF1">
    <property type="entry name" value="CCHC-TYPE DOMAIN-CONTAINING PROTEIN"/>
    <property type="match status" value="1"/>
</dbReference>
<keyword evidence="3" id="KW-1185">Reference proteome</keyword>
<sequence>MGTIHEVHSINKPRSKPMWVTPIVEGKALQMELDTGASVSLISWNDYKRLFNRIKLSKSSISMKAFTGHNFEIKEKINVCVEYEGNTHQLDLYVHSDSERNPVLGRKWLYEMQLNWNDIKTVKITSEVKPSKLR</sequence>
<evidence type="ECO:0000259" key="2">
    <source>
        <dbReference type="Pfam" id="PF00077"/>
    </source>
</evidence>
<name>A0ABM0ME04_SACKO</name>
<dbReference type="GeneID" id="102804012"/>
<accession>A0ABM0ME04</accession>
<proteinExistence type="predicted"/>
<dbReference type="Pfam" id="PF00077">
    <property type="entry name" value="RVP"/>
    <property type="match status" value="1"/>
</dbReference>
<keyword evidence="1" id="KW-0378">Hydrolase</keyword>
<dbReference type="SUPFAM" id="SSF50630">
    <property type="entry name" value="Acid proteases"/>
    <property type="match status" value="1"/>
</dbReference>
<reference evidence="4" key="1">
    <citation type="submission" date="2025-08" db="UniProtKB">
        <authorList>
            <consortium name="RefSeq"/>
        </authorList>
    </citation>
    <scope>IDENTIFICATION</scope>
    <source>
        <tissue evidence="4">Testes</tissue>
    </source>
</reference>
<dbReference type="Gene3D" id="2.40.70.10">
    <property type="entry name" value="Acid Proteases"/>
    <property type="match status" value="1"/>
</dbReference>
<dbReference type="InterPro" id="IPR021109">
    <property type="entry name" value="Peptidase_aspartic_dom_sf"/>
</dbReference>
<dbReference type="InterPro" id="IPR018061">
    <property type="entry name" value="Retropepsins"/>
</dbReference>
<organism evidence="3 4">
    <name type="scientific">Saccoglossus kowalevskii</name>
    <name type="common">Acorn worm</name>
    <dbReference type="NCBI Taxonomy" id="10224"/>
    <lineage>
        <taxon>Eukaryota</taxon>
        <taxon>Metazoa</taxon>
        <taxon>Hemichordata</taxon>
        <taxon>Enteropneusta</taxon>
        <taxon>Harrimaniidae</taxon>
        <taxon>Saccoglossus</taxon>
    </lineage>
</organism>
<evidence type="ECO:0000313" key="4">
    <source>
        <dbReference type="RefSeq" id="XP_006818245.1"/>
    </source>
</evidence>
<protein>
    <submittedName>
        <fullName evidence="4">Uncharacterized protein LOC102804012</fullName>
    </submittedName>
</protein>
<gene>
    <name evidence="4" type="primary">LOC102804012</name>
</gene>
<evidence type="ECO:0000256" key="1">
    <source>
        <dbReference type="ARBA" id="ARBA00022801"/>
    </source>
</evidence>
<evidence type="ECO:0000313" key="3">
    <source>
        <dbReference type="Proteomes" id="UP000694865"/>
    </source>
</evidence>
<feature type="domain" description="Retropepsins" evidence="2">
    <location>
        <begin position="21"/>
        <end position="114"/>
    </location>
</feature>
<dbReference type="Proteomes" id="UP000694865">
    <property type="component" value="Unplaced"/>
</dbReference>
<dbReference type="RefSeq" id="XP_006818245.1">
    <property type="nucleotide sequence ID" value="XM_006818182.1"/>
</dbReference>
<dbReference type="PANTHER" id="PTHR36943">
    <property type="entry name" value="CCHC-TYPE DOMAIN-CONTAINING PROTEIN"/>
    <property type="match status" value="1"/>
</dbReference>